<comment type="catalytic activity">
    <reaction evidence="1 18">
        <text>a 1,2-diacyl-sn-glycero-3-phosphate + CTP + H(+) = a CDP-1,2-diacyl-sn-glycerol + diphosphate</text>
        <dbReference type="Rhea" id="RHEA:16229"/>
        <dbReference type="ChEBI" id="CHEBI:15378"/>
        <dbReference type="ChEBI" id="CHEBI:33019"/>
        <dbReference type="ChEBI" id="CHEBI:37563"/>
        <dbReference type="ChEBI" id="CHEBI:58332"/>
        <dbReference type="ChEBI" id="CHEBI:58608"/>
        <dbReference type="EC" id="2.7.7.41"/>
    </reaction>
</comment>
<comment type="subcellular location">
    <subcellularLocation>
        <location evidence="2">Cell membrane</location>
        <topology evidence="2">Multi-pass membrane protein</topology>
    </subcellularLocation>
</comment>
<gene>
    <name evidence="20" type="primary">cdsA</name>
    <name evidence="20" type="ORF">GCM10011316_35530</name>
</gene>
<reference evidence="20" key="1">
    <citation type="journal article" date="2014" name="Int. J. Syst. Evol. Microbiol.">
        <title>Complete genome sequence of Corynebacterium casei LMG S-19264T (=DSM 44701T), isolated from a smear-ripened cheese.</title>
        <authorList>
            <consortium name="US DOE Joint Genome Institute (JGI-PGF)"/>
            <person name="Walter F."/>
            <person name="Albersmeier A."/>
            <person name="Kalinowski J."/>
            <person name="Ruckert C."/>
        </authorList>
    </citation>
    <scope>NUCLEOTIDE SEQUENCE</scope>
    <source>
        <strain evidence="20">CGMCC 1.12426</strain>
    </source>
</reference>
<evidence type="ECO:0000256" key="15">
    <source>
        <dbReference type="ARBA" id="ARBA00023136"/>
    </source>
</evidence>
<accession>A0A916X1Y3</accession>
<keyword evidence="11 18" id="KW-0812">Transmembrane</keyword>
<dbReference type="Pfam" id="PF01148">
    <property type="entry name" value="CTP_transf_1"/>
    <property type="match status" value="1"/>
</dbReference>
<dbReference type="EC" id="2.7.7.41" evidence="6 18"/>
<keyword evidence="14" id="KW-0443">Lipid metabolism</keyword>
<comment type="similarity">
    <text evidence="5 18">Belongs to the CDS family.</text>
</comment>
<evidence type="ECO:0000256" key="6">
    <source>
        <dbReference type="ARBA" id="ARBA00012487"/>
    </source>
</evidence>
<name>A0A916X1Y3_9HYPH</name>
<comment type="caution">
    <text evidence="20">The sequence shown here is derived from an EMBL/GenBank/DDBJ whole genome shotgun (WGS) entry which is preliminary data.</text>
</comment>
<evidence type="ECO:0000256" key="14">
    <source>
        <dbReference type="ARBA" id="ARBA00023098"/>
    </source>
</evidence>
<keyword evidence="9" id="KW-0444">Lipid biosynthesis</keyword>
<evidence type="ECO:0000256" key="19">
    <source>
        <dbReference type="SAM" id="Phobius"/>
    </source>
</evidence>
<evidence type="ECO:0000256" key="2">
    <source>
        <dbReference type="ARBA" id="ARBA00004651"/>
    </source>
</evidence>
<evidence type="ECO:0000313" key="21">
    <source>
        <dbReference type="Proteomes" id="UP000605148"/>
    </source>
</evidence>
<dbReference type="PROSITE" id="PS01315">
    <property type="entry name" value="CDS"/>
    <property type="match status" value="1"/>
</dbReference>
<dbReference type="GO" id="GO:0004605">
    <property type="term" value="F:phosphatidate cytidylyltransferase activity"/>
    <property type="evidence" value="ECO:0007669"/>
    <property type="project" value="UniProtKB-EC"/>
</dbReference>
<dbReference type="AlphaFoldDB" id="A0A916X1Y3"/>
<feature type="transmembrane region" description="Helical" evidence="19">
    <location>
        <begin position="261"/>
        <end position="280"/>
    </location>
</feature>
<organism evidence="20 21">
    <name type="scientific">Roseibium aquae</name>
    <dbReference type="NCBI Taxonomy" id="1323746"/>
    <lineage>
        <taxon>Bacteria</taxon>
        <taxon>Pseudomonadati</taxon>
        <taxon>Pseudomonadota</taxon>
        <taxon>Alphaproteobacteria</taxon>
        <taxon>Hyphomicrobiales</taxon>
        <taxon>Stappiaceae</taxon>
        <taxon>Roseibium</taxon>
    </lineage>
</organism>
<evidence type="ECO:0000256" key="8">
    <source>
        <dbReference type="ARBA" id="ARBA00022475"/>
    </source>
</evidence>
<evidence type="ECO:0000256" key="10">
    <source>
        <dbReference type="ARBA" id="ARBA00022679"/>
    </source>
</evidence>
<dbReference type="GO" id="GO:0005886">
    <property type="term" value="C:plasma membrane"/>
    <property type="evidence" value="ECO:0007669"/>
    <property type="project" value="UniProtKB-SubCell"/>
</dbReference>
<dbReference type="PANTHER" id="PTHR46382">
    <property type="entry name" value="PHOSPHATIDATE CYTIDYLYLTRANSFERASE"/>
    <property type="match status" value="1"/>
</dbReference>
<feature type="transmembrane region" description="Helical" evidence="19">
    <location>
        <begin position="96"/>
        <end position="114"/>
    </location>
</feature>
<protein>
    <recommendedName>
        <fullName evidence="7 18">Phosphatidate cytidylyltransferase</fullName>
        <ecNumber evidence="6 18">2.7.7.41</ecNumber>
    </recommendedName>
</protein>
<evidence type="ECO:0000256" key="3">
    <source>
        <dbReference type="ARBA" id="ARBA00005119"/>
    </source>
</evidence>
<evidence type="ECO:0000256" key="17">
    <source>
        <dbReference type="ARBA" id="ARBA00023264"/>
    </source>
</evidence>
<feature type="transmembrane region" description="Helical" evidence="19">
    <location>
        <begin position="27"/>
        <end position="60"/>
    </location>
</feature>
<evidence type="ECO:0000256" key="11">
    <source>
        <dbReference type="ARBA" id="ARBA00022692"/>
    </source>
</evidence>
<evidence type="ECO:0000256" key="18">
    <source>
        <dbReference type="RuleBase" id="RU003938"/>
    </source>
</evidence>
<proteinExistence type="inferred from homology"/>
<keyword evidence="12 18" id="KW-0548">Nucleotidyltransferase</keyword>
<keyword evidence="10 18" id="KW-0808">Transferase</keyword>
<keyword evidence="17" id="KW-1208">Phospholipid metabolism</keyword>
<keyword evidence="21" id="KW-1185">Reference proteome</keyword>
<evidence type="ECO:0000256" key="13">
    <source>
        <dbReference type="ARBA" id="ARBA00022989"/>
    </source>
</evidence>
<evidence type="ECO:0000256" key="9">
    <source>
        <dbReference type="ARBA" id="ARBA00022516"/>
    </source>
</evidence>
<keyword evidence="13 19" id="KW-1133">Transmembrane helix</keyword>
<keyword evidence="16" id="KW-0594">Phospholipid biosynthesis</keyword>
<keyword evidence="8" id="KW-1003">Cell membrane</keyword>
<sequence>MNASGPAHNGHSGGAKPKSASDLKLRLASAVVLGPLVLAAAYQGGLIFVLVVLAAGLLFLLEWLTMTGTAKMSVVSTVGFSTVLAVGVLYTQGFPAAALLSVCAGAGLVLVLSGFDRAGRWAAEGTVYSALAVYALLASRATAEGAFFLFFLLIVVWATDIFAYFTGRSLGGPKLWRRVSPNKTWSGAIGGLIAAVVLSAALALVYGQGQIWKWVALAVFLSAVSQAGDLLESAIKRRFAVKDSGGLIPGHGGIMDRVDGLVAAAIAAVVIGLVAGGSIADPISGLGLG</sequence>
<feature type="transmembrane region" description="Helical" evidence="19">
    <location>
        <begin position="145"/>
        <end position="165"/>
    </location>
</feature>
<dbReference type="GO" id="GO:0016024">
    <property type="term" value="P:CDP-diacylglycerol biosynthetic process"/>
    <property type="evidence" value="ECO:0007669"/>
    <property type="project" value="TreeGrafter"/>
</dbReference>
<dbReference type="InterPro" id="IPR000374">
    <property type="entry name" value="PC_trans"/>
</dbReference>
<reference evidence="20" key="2">
    <citation type="submission" date="2020-09" db="EMBL/GenBank/DDBJ databases">
        <authorList>
            <person name="Sun Q."/>
            <person name="Zhou Y."/>
        </authorList>
    </citation>
    <scope>NUCLEOTIDE SEQUENCE</scope>
    <source>
        <strain evidence="20">CGMCC 1.12426</strain>
    </source>
</reference>
<evidence type="ECO:0000256" key="4">
    <source>
        <dbReference type="ARBA" id="ARBA00005189"/>
    </source>
</evidence>
<dbReference type="OrthoDB" id="9799199at2"/>
<evidence type="ECO:0000256" key="1">
    <source>
        <dbReference type="ARBA" id="ARBA00001698"/>
    </source>
</evidence>
<dbReference type="Proteomes" id="UP000605148">
    <property type="component" value="Unassembled WGS sequence"/>
</dbReference>
<dbReference type="PANTHER" id="PTHR46382:SF1">
    <property type="entry name" value="PHOSPHATIDATE CYTIDYLYLTRANSFERASE"/>
    <property type="match status" value="1"/>
</dbReference>
<dbReference type="EMBL" id="BMFA01000013">
    <property type="protein sequence ID" value="GGB60380.1"/>
    <property type="molecule type" value="Genomic_DNA"/>
</dbReference>
<evidence type="ECO:0000313" key="20">
    <source>
        <dbReference type="EMBL" id="GGB60380.1"/>
    </source>
</evidence>
<feature type="transmembrane region" description="Helical" evidence="19">
    <location>
        <begin position="185"/>
        <end position="205"/>
    </location>
</feature>
<comment type="pathway">
    <text evidence="3 18">Phospholipid metabolism; CDP-diacylglycerol biosynthesis; CDP-diacylglycerol from sn-glycerol 3-phosphate: step 3/3.</text>
</comment>
<evidence type="ECO:0000256" key="5">
    <source>
        <dbReference type="ARBA" id="ARBA00010185"/>
    </source>
</evidence>
<evidence type="ECO:0000256" key="16">
    <source>
        <dbReference type="ARBA" id="ARBA00023209"/>
    </source>
</evidence>
<feature type="transmembrane region" description="Helical" evidence="19">
    <location>
        <begin position="72"/>
        <end position="90"/>
    </location>
</feature>
<comment type="pathway">
    <text evidence="4">Lipid metabolism.</text>
</comment>
<dbReference type="RefSeq" id="WP_150497489.1">
    <property type="nucleotide sequence ID" value="NZ_BMFA01000013.1"/>
</dbReference>
<evidence type="ECO:0000256" key="7">
    <source>
        <dbReference type="ARBA" id="ARBA00019373"/>
    </source>
</evidence>
<keyword evidence="15 19" id="KW-0472">Membrane</keyword>
<evidence type="ECO:0000256" key="12">
    <source>
        <dbReference type="ARBA" id="ARBA00022695"/>
    </source>
</evidence>